<evidence type="ECO:0000313" key="3">
    <source>
        <dbReference type="EMBL" id="CRL42213.1"/>
    </source>
</evidence>
<gene>
    <name evidence="3" type="ORF">T1815_01161</name>
</gene>
<feature type="region of interest" description="Disordered" evidence="1">
    <location>
        <begin position="458"/>
        <end position="482"/>
    </location>
</feature>
<evidence type="ECO:0000259" key="2">
    <source>
        <dbReference type="Pfam" id="PF03432"/>
    </source>
</evidence>
<dbReference type="InterPro" id="IPR005094">
    <property type="entry name" value="Endonuclease_MobA/VirD2"/>
</dbReference>
<feature type="compositionally biased region" description="Basic and acidic residues" evidence="1">
    <location>
        <begin position="461"/>
        <end position="482"/>
    </location>
</feature>
<proteinExistence type="predicted"/>
<evidence type="ECO:0000256" key="1">
    <source>
        <dbReference type="SAM" id="MobiDB-lite"/>
    </source>
</evidence>
<dbReference type="AlphaFoldDB" id="A0A0M6WZG9"/>
<dbReference type="EMBL" id="CVRQ01000058">
    <property type="protein sequence ID" value="CRL42213.1"/>
    <property type="molecule type" value="Genomic_DNA"/>
</dbReference>
<evidence type="ECO:0000313" key="4">
    <source>
        <dbReference type="Proteomes" id="UP000049472"/>
    </source>
</evidence>
<reference evidence="4" key="1">
    <citation type="submission" date="2015-05" db="EMBL/GenBank/DDBJ databases">
        <authorList>
            <consortium name="Pathogen Informatics"/>
        </authorList>
    </citation>
    <scope>NUCLEOTIDE SEQUENCE [LARGE SCALE GENOMIC DNA]</scope>
    <source>
        <strain evidence="4">T1-815</strain>
    </source>
</reference>
<feature type="domain" description="MobA/VirD2-like nuclease" evidence="2">
    <location>
        <begin position="27"/>
        <end position="156"/>
    </location>
</feature>
<keyword evidence="4" id="KW-1185">Reference proteome</keyword>
<name>A0A0M6WZG9_9FIRM</name>
<accession>A0A0M6WZG9</accession>
<protein>
    <recommendedName>
        <fullName evidence="2">MobA/VirD2-like nuclease domain-containing protein</fullName>
    </recommendedName>
</protein>
<dbReference type="Pfam" id="PF03432">
    <property type="entry name" value="Relaxase"/>
    <property type="match status" value="1"/>
</dbReference>
<dbReference type="Proteomes" id="UP000049472">
    <property type="component" value="Unassembled WGS sequence"/>
</dbReference>
<sequence>MAISKILNMKDCGGHFHGKHLKRSLDYVMNPEKTQDGRLIGAINCQVDSAFEQMKATKRKFGKVDKRQGYHIILSFREDEVNPDTAFEITRRFVEEYLGKSYEAVYVVHDNTAHVHSHIVFNSVSFVDGKKYRYEKGDWAKYIQPITNKLCQEYGLSIIDVDDGNKEKEHESYKDWSEYREGSFVWADMIKRDLDSCILQAGNYEQFLELLSDKGYEVKQGKYLAVKPQGMTRFRRCKTLGDMYSDEAIRERIEKEDISFYREQQKEVQPVLCKCKVRRYRRAKMSGLQKRYYAKLYRIGKLKKKPYSQVWKYKDDIRKMHKLQEEYLFLVNHDIHSAEELVSVISSLTDKRKEVSAEKSRIYKARERSRELFDIADDMKELEPAEKSFLQGDEFFTDEHLQWETLKQKLLSQGYSLEEVEALRKHYKEEYSKACAKERAVFKELNIGKSIWKSLIPDSVSDGKDAQYNKETIRDRKEQPER</sequence>
<organism evidence="3 4">
    <name type="scientific">Agathobacter rectalis</name>
    <dbReference type="NCBI Taxonomy" id="39491"/>
    <lineage>
        <taxon>Bacteria</taxon>
        <taxon>Bacillati</taxon>
        <taxon>Bacillota</taxon>
        <taxon>Clostridia</taxon>
        <taxon>Lachnospirales</taxon>
        <taxon>Lachnospiraceae</taxon>
        <taxon>Agathobacter</taxon>
    </lineage>
</organism>